<dbReference type="Proteomes" id="UP001187734">
    <property type="component" value="Unassembled WGS sequence"/>
</dbReference>
<organism evidence="1 2">
    <name type="scientific">Fusarium torulosum</name>
    <dbReference type="NCBI Taxonomy" id="33205"/>
    <lineage>
        <taxon>Eukaryota</taxon>
        <taxon>Fungi</taxon>
        <taxon>Dikarya</taxon>
        <taxon>Ascomycota</taxon>
        <taxon>Pezizomycotina</taxon>
        <taxon>Sordariomycetes</taxon>
        <taxon>Hypocreomycetidae</taxon>
        <taxon>Hypocreales</taxon>
        <taxon>Nectriaceae</taxon>
        <taxon>Fusarium</taxon>
    </lineage>
</organism>
<dbReference type="EMBL" id="ONZP01001198">
    <property type="protein sequence ID" value="SPJ93314.1"/>
    <property type="molecule type" value="Genomic_DNA"/>
</dbReference>
<accession>A0AAE8SQF6</accession>
<evidence type="ECO:0000313" key="1">
    <source>
        <dbReference type="EMBL" id="SPJ93314.1"/>
    </source>
</evidence>
<dbReference type="AlphaFoldDB" id="A0AAE8SQF6"/>
<gene>
    <name evidence="1" type="ORF">FTOL_13920</name>
</gene>
<reference evidence="1" key="1">
    <citation type="submission" date="2018-03" db="EMBL/GenBank/DDBJ databases">
        <authorList>
            <person name="Guldener U."/>
        </authorList>
    </citation>
    <scope>NUCLEOTIDE SEQUENCE</scope>
</reference>
<protein>
    <submittedName>
        <fullName evidence="1">Uncharacterized protein</fullName>
    </submittedName>
</protein>
<evidence type="ECO:0000313" key="2">
    <source>
        <dbReference type="Proteomes" id="UP001187734"/>
    </source>
</evidence>
<comment type="caution">
    <text evidence="1">The sequence shown here is derived from an EMBL/GenBank/DDBJ whole genome shotgun (WGS) entry which is preliminary data.</text>
</comment>
<sequence>MVGFSTMDETEILSHMPEA</sequence>
<keyword evidence="2" id="KW-1185">Reference proteome</keyword>
<name>A0AAE8SQF6_9HYPO</name>
<proteinExistence type="predicted"/>